<dbReference type="RefSeq" id="WP_377714665.1">
    <property type="nucleotide sequence ID" value="NZ_JBHTJM010000006.1"/>
</dbReference>
<evidence type="ECO:0008006" key="3">
    <source>
        <dbReference type="Google" id="ProtNLM"/>
    </source>
</evidence>
<gene>
    <name evidence="1" type="ORF">ACFQ1O_06745</name>
</gene>
<evidence type="ECO:0000313" key="1">
    <source>
        <dbReference type="EMBL" id="MFD0963697.1"/>
    </source>
</evidence>
<comment type="caution">
    <text evidence="1">The sequence shown here is derived from an EMBL/GenBank/DDBJ whole genome shotgun (WGS) entry which is preliminary data.</text>
</comment>
<reference evidence="2" key="1">
    <citation type="journal article" date="2019" name="Int. J. Syst. Evol. Microbiol.">
        <title>The Global Catalogue of Microorganisms (GCM) 10K type strain sequencing project: providing services to taxonomists for standard genome sequencing and annotation.</title>
        <authorList>
            <consortium name="The Broad Institute Genomics Platform"/>
            <consortium name="The Broad Institute Genome Sequencing Center for Infectious Disease"/>
            <person name="Wu L."/>
            <person name="Ma J."/>
        </authorList>
    </citation>
    <scope>NUCLEOTIDE SEQUENCE [LARGE SCALE GENOMIC DNA]</scope>
    <source>
        <strain evidence="2">CCUG 62114</strain>
    </source>
</reference>
<name>A0ABW3I276_9FLAO</name>
<evidence type="ECO:0000313" key="2">
    <source>
        <dbReference type="Proteomes" id="UP001596997"/>
    </source>
</evidence>
<accession>A0ABW3I276</accession>
<proteinExistence type="predicted"/>
<sequence length="154" mass="16923">MLTLQTNNTIGYMKRFFLIISVFTLLVGCNNDNADASCVSRQLPNYGFEVTINLTFYNSLQFTGNTEYISGYGVKGFYLYNTGSSIVAFEASDPAHAPSECSLMSRVGIELSCECGDGNKYQMLTGQQTEGTGGHCLRAYRVDNLGNNMIRVSN</sequence>
<dbReference type="EMBL" id="JBHTJM010000006">
    <property type="protein sequence ID" value="MFD0963697.1"/>
    <property type="molecule type" value="Genomic_DNA"/>
</dbReference>
<keyword evidence="2" id="KW-1185">Reference proteome</keyword>
<protein>
    <recommendedName>
        <fullName evidence="3">Lipoprotein</fullName>
    </recommendedName>
</protein>
<organism evidence="1 2">
    <name type="scientific">Pseudofulvibacter geojedonensis</name>
    <dbReference type="NCBI Taxonomy" id="1123758"/>
    <lineage>
        <taxon>Bacteria</taxon>
        <taxon>Pseudomonadati</taxon>
        <taxon>Bacteroidota</taxon>
        <taxon>Flavobacteriia</taxon>
        <taxon>Flavobacteriales</taxon>
        <taxon>Flavobacteriaceae</taxon>
        <taxon>Pseudofulvibacter</taxon>
    </lineage>
</organism>
<dbReference type="Proteomes" id="UP001596997">
    <property type="component" value="Unassembled WGS sequence"/>
</dbReference>